<feature type="transmembrane region" description="Helical" evidence="5">
    <location>
        <begin position="317"/>
        <end position="339"/>
    </location>
</feature>
<comment type="subcellular location">
    <subcellularLocation>
        <location evidence="1">Membrane</location>
        <topology evidence="1">Multi-pass membrane protein</topology>
    </subcellularLocation>
</comment>
<proteinExistence type="predicted"/>
<dbReference type="GeneID" id="87107833"/>
<dbReference type="Proteomes" id="UP000002881">
    <property type="component" value="Chromosome"/>
</dbReference>
<name>I2F724_9BACT</name>
<dbReference type="STRING" id="660470.Theba_2093"/>
<dbReference type="GO" id="GO:0140359">
    <property type="term" value="F:ABC-type transporter activity"/>
    <property type="evidence" value="ECO:0007669"/>
    <property type="project" value="InterPro"/>
</dbReference>
<accession>I2F724</accession>
<evidence type="ECO:0000256" key="3">
    <source>
        <dbReference type="ARBA" id="ARBA00022989"/>
    </source>
</evidence>
<evidence type="ECO:0000256" key="4">
    <source>
        <dbReference type="ARBA" id="ARBA00023136"/>
    </source>
</evidence>
<keyword evidence="4 5" id="KW-0472">Membrane</keyword>
<protein>
    <recommendedName>
        <fullName evidence="6">ABC-2 type transporter transmembrane domain-containing protein</fullName>
    </recommendedName>
</protein>
<keyword evidence="3 5" id="KW-1133">Transmembrane helix</keyword>
<dbReference type="AlphaFoldDB" id="I2F724"/>
<evidence type="ECO:0000256" key="1">
    <source>
        <dbReference type="ARBA" id="ARBA00004141"/>
    </source>
</evidence>
<feature type="transmembrane region" description="Helical" evidence="5">
    <location>
        <begin position="204"/>
        <end position="230"/>
    </location>
</feature>
<keyword evidence="8" id="KW-1185">Reference proteome</keyword>
<organism evidence="7 8">
    <name type="scientific">Mesotoga prima MesG1.Ag.4.2</name>
    <dbReference type="NCBI Taxonomy" id="660470"/>
    <lineage>
        <taxon>Bacteria</taxon>
        <taxon>Thermotogati</taxon>
        <taxon>Thermotogota</taxon>
        <taxon>Thermotogae</taxon>
        <taxon>Kosmotogales</taxon>
        <taxon>Kosmotogaceae</taxon>
        <taxon>Mesotoga</taxon>
    </lineage>
</organism>
<evidence type="ECO:0000313" key="8">
    <source>
        <dbReference type="Proteomes" id="UP000002881"/>
    </source>
</evidence>
<dbReference type="eggNOG" id="COG0842">
    <property type="taxonomic scope" value="Bacteria"/>
</dbReference>
<gene>
    <name evidence="7" type="ORF">Theba_2093</name>
</gene>
<sequence length="348" mass="38964" precursor="true">MRLFTNISKEIILGWRSHFFLLTVMLAVAYFLLMTFLIPEDLSTSTQLILLTENEEIARAIEASDRSSESSLSFVNSRDELYESLNRSFNSVGVIMRGDTASPSFELVFQGHEDTKTRELVKLVVAHLLHGSDNQPISSNSVQYLQGKQDDGLDIPFNKSFLPIFLMFEAVMMGMIMVFAMVFSEKSQKTLDAFAVTPGRVWEYLGAKVIFLMILGIVFAIILTALTVGLQAEYLQFVLIVSVGSFLSTSVSLIAASFYENLSQSIAAMLTLTVIFSLPILSYYLEGFSPWYLRILPTFPILFSLQGAVFPHQGSTGMSYLILVAVEAVLAFVIAVNLYKLRIRRVRM</sequence>
<dbReference type="HOGENOM" id="CLU_068424_0_0_0"/>
<feature type="domain" description="ABC-2 type transporter transmembrane" evidence="6">
    <location>
        <begin position="20"/>
        <end position="336"/>
    </location>
</feature>
<evidence type="ECO:0000256" key="5">
    <source>
        <dbReference type="SAM" id="Phobius"/>
    </source>
</evidence>
<dbReference type="KEGG" id="mpg:Theba_2093"/>
<feature type="transmembrane region" description="Helical" evidence="5">
    <location>
        <begin position="237"/>
        <end position="259"/>
    </location>
</feature>
<evidence type="ECO:0000313" key="7">
    <source>
        <dbReference type="EMBL" id="AFK07727.1"/>
    </source>
</evidence>
<feature type="transmembrane region" description="Helical" evidence="5">
    <location>
        <begin position="20"/>
        <end position="38"/>
    </location>
</feature>
<feature type="transmembrane region" description="Helical" evidence="5">
    <location>
        <begin position="161"/>
        <end position="184"/>
    </location>
</feature>
<dbReference type="EMBL" id="CP003532">
    <property type="protein sequence ID" value="AFK07727.1"/>
    <property type="molecule type" value="Genomic_DNA"/>
</dbReference>
<dbReference type="InterPro" id="IPR013525">
    <property type="entry name" value="ABC2_TM"/>
</dbReference>
<reference evidence="7 8" key="1">
    <citation type="journal article" date="2012" name="Genome Biol. Evol.">
        <title>Genome Sequence of the Mesophilic Thermotogales Bacterium Mesotoga prima MesG1.Ag.4.2 Reveals the Largest Thermotogales Genome To Date.</title>
        <authorList>
            <person name="Zhaxybayeva O."/>
            <person name="Swithers K.S."/>
            <person name="Foght J."/>
            <person name="Green A.G."/>
            <person name="Bruce D."/>
            <person name="Detter C."/>
            <person name="Han S."/>
            <person name="Teshima H."/>
            <person name="Han J."/>
            <person name="Woyke T."/>
            <person name="Pitluck S."/>
            <person name="Nolan M."/>
            <person name="Ivanova N."/>
            <person name="Pati A."/>
            <person name="Land M.L."/>
            <person name="Dlutek M."/>
            <person name="Doolittle W.F."/>
            <person name="Noll K.M."/>
            <person name="Nesbo C.L."/>
        </authorList>
    </citation>
    <scope>NUCLEOTIDE SEQUENCE [LARGE SCALE GENOMIC DNA]</scope>
    <source>
        <strain evidence="8">mesG1.Ag.4.2</strain>
    </source>
</reference>
<dbReference type="Pfam" id="PF12698">
    <property type="entry name" value="ABC2_membrane_3"/>
    <property type="match status" value="1"/>
</dbReference>
<evidence type="ECO:0000259" key="6">
    <source>
        <dbReference type="Pfam" id="PF12698"/>
    </source>
</evidence>
<feature type="transmembrane region" description="Helical" evidence="5">
    <location>
        <begin position="265"/>
        <end position="284"/>
    </location>
</feature>
<evidence type="ECO:0000256" key="2">
    <source>
        <dbReference type="ARBA" id="ARBA00022692"/>
    </source>
</evidence>
<dbReference type="RefSeq" id="WP_014731504.1">
    <property type="nucleotide sequence ID" value="NC_017934.1"/>
</dbReference>
<dbReference type="GO" id="GO:0016020">
    <property type="term" value="C:membrane"/>
    <property type="evidence" value="ECO:0007669"/>
    <property type="project" value="UniProtKB-SubCell"/>
</dbReference>
<keyword evidence="2 5" id="KW-0812">Transmembrane</keyword>